<dbReference type="Proteomes" id="UP000199207">
    <property type="component" value="Unassembled WGS sequence"/>
</dbReference>
<keyword evidence="3" id="KW-1185">Reference proteome</keyword>
<sequence length="91" mass="9393">MSALFCGDTAATDLGRRRRAAVTIADLADDQAAHERATILHAWLAAQGNPAAEIRAMAAATQYDAQHPDDDSLAEELAATTAGDDATEAAA</sequence>
<reference evidence="2 3" key="1">
    <citation type="submission" date="2016-10" db="EMBL/GenBank/DDBJ databases">
        <authorList>
            <person name="de Groot N.N."/>
        </authorList>
    </citation>
    <scope>NUCLEOTIDE SEQUENCE [LARGE SCALE GENOMIC DNA]</scope>
    <source>
        <strain evidence="2 3">CGMCC 4.5739</strain>
    </source>
</reference>
<accession>A0A1I1PVG0</accession>
<dbReference type="AlphaFoldDB" id="A0A1I1PVG0"/>
<evidence type="ECO:0000256" key="1">
    <source>
        <dbReference type="SAM" id="MobiDB-lite"/>
    </source>
</evidence>
<dbReference type="EMBL" id="FOLM01000010">
    <property type="protein sequence ID" value="SFD13839.1"/>
    <property type="molecule type" value="Genomic_DNA"/>
</dbReference>
<dbReference type="STRING" id="910347.SAMN05421773_11079"/>
<feature type="region of interest" description="Disordered" evidence="1">
    <location>
        <begin position="62"/>
        <end position="91"/>
    </location>
</feature>
<dbReference type="RefSeq" id="WP_093839921.1">
    <property type="nucleotide sequence ID" value="NZ_FOLM01000010.1"/>
</dbReference>
<name>A0A1I1PVG0_9ACTN</name>
<evidence type="ECO:0000313" key="3">
    <source>
        <dbReference type="Proteomes" id="UP000199207"/>
    </source>
</evidence>
<organism evidence="2 3">
    <name type="scientific">Streptomyces aidingensis</name>
    <dbReference type="NCBI Taxonomy" id="910347"/>
    <lineage>
        <taxon>Bacteria</taxon>
        <taxon>Bacillati</taxon>
        <taxon>Actinomycetota</taxon>
        <taxon>Actinomycetes</taxon>
        <taxon>Kitasatosporales</taxon>
        <taxon>Streptomycetaceae</taxon>
        <taxon>Streptomyces</taxon>
    </lineage>
</organism>
<proteinExistence type="predicted"/>
<gene>
    <name evidence="2" type="ORF">SAMN05421773_11079</name>
</gene>
<evidence type="ECO:0000313" key="2">
    <source>
        <dbReference type="EMBL" id="SFD13839.1"/>
    </source>
</evidence>
<feature type="compositionally biased region" description="Low complexity" evidence="1">
    <location>
        <begin position="75"/>
        <end position="91"/>
    </location>
</feature>
<protein>
    <submittedName>
        <fullName evidence="2">Uncharacterized protein</fullName>
    </submittedName>
</protein>